<dbReference type="InterPro" id="IPR005227">
    <property type="entry name" value="YqgF"/>
</dbReference>
<keyword evidence="3 5" id="KW-0540">Nuclease</keyword>
<dbReference type="GO" id="GO:0000967">
    <property type="term" value="P:rRNA 5'-end processing"/>
    <property type="evidence" value="ECO:0007669"/>
    <property type="project" value="UniProtKB-UniRule"/>
</dbReference>
<proteinExistence type="inferred from homology"/>
<keyword evidence="8" id="KW-1185">Reference proteome</keyword>
<name>A0A1K2INQ1_9FLAO</name>
<dbReference type="STRING" id="369401.SAMN05428642_103499"/>
<dbReference type="AlphaFoldDB" id="A0A1K2INQ1"/>
<evidence type="ECO:0000256" key="5">
    <source>
        <dbReference type="HAMAP-Rule" id="MF_00651"/>
    </source>
</evidence>
<dbReference type="HAMAP" id="MF_00651">
    <property type="entry name" value="Nuclease_YqgF"/>
    <property type="match status" value="1"/>
</dbReference>
<dbReference type="GO" id="GO:0005829">
    <property type="term" value="C:cytosol"/>
    <property type="evidence" value="ECO:0007669"/>
    <property type="project" value="TreeGrafter"/>
</dbReference>
<dbReference type="SMART" id="SM00732">
    <property type="entry name" value="YqgFc"/>
    <property type="match status" value="1"/>
</dbReference>
<dbReference type="InterPro" id="IPR006641">
    <property type="entry name" value="YqgF/RNaseH-like_dom"/>
</dbReference>
<keyword evidence="4 5" id="KW-0378">Hydrolase</keyword>
<organism evidence="7 8">
    <name type="scientific">Flaviramulus basaltis</name>
    <dbReference type="NCBI Taxonomy" id="369401"/>
    <lineage>
        <taxon>Bacteria</taxon>
        <taxon>Pseudomonadati</taxon>
        <taxon>Bacteroidota</taxon>
        <taxon>Flavobacteriia</taxon>
        <taxon>Flavobacteriales</taxon>
        <taxon>Flavobacteriaceae</taxon>
        <taxon>Flaviramulus</taxon>
    </lineage>
</organism>
<comment type="subcellular location">
    <subcellularLocation>
        <location evidence="5">Cytoplasm</location>
    </subcellularLocation>
</comment>
<dbReference type="Pfam" id="PF03652">
    <property type="entry name" value="RuvX"/>
    <property type="match status" value="1"/>
</dbReference>
<comment type="similarity">
    <text evidence="5">Belongs to the YqgF HJR family.</text>
</comment>
<feature type="domain" description="YqgF/RNase H-like" evidence="6">
    <location>
        <begin position="23"/>
        <end position="121"/>
    </location>
</feature>
<dbReference type="CDD" id="cd16964">
    <property type="entry name" value="YqgF"/>
    <property type="match status" value="1"/>
</dbReference>
<keyword evidence="2 5" id="KW-0690">Ribosome biogenesis</keyword>
<reference evidence="7 8" key="1">
    <citation type="submission" date="2016-10" db="EMBL/GenBank/DDBJ databases">
        <authorList>
            <person name="de Groot N.N."/>
        </authorList>
    </citation>
    <scope>NUCLEOTIDE SEQUENCE [LARGE SCALE GENOMIC DNA]</scope>
    <source>
        <strain evidence="7 8">DSM 18180</strain>
    </source>
</reference>
<sequence>MKAVCKDSLSFLLLIFAKIKCMGRVLAIDFGTKRTGIAVTDELQIIASGLTTVNTKDLLQFLKDYIKKESVELFLVGEPKQMNNSASESEVHIIAFINKLEKEIPNMPIKRVDERFTSKMAFQTMIDSGLKKNQRKNKALIDEISATLILQSYLYSK</sequence>
<evidence type="ECO:0000256" key="3">
    <source>
        <dbReference type="ARBA" id="ARBA00022722"/>
    </source>
</evidence>
<dbReference type="SUPFAM" id="SSF53098">
    <property type="entry name" value="Ribonuclease H-like"/>
    <property type="match status" value="1"/>
</dbReference>
<dbReference type="Gene3D" id="3.30.420.140">
    <property type="entry name" value="YqgF/RNase H-like domain"/>
    <property type="match status" value="1"/>
</dbReference>
<dbReference type="PANTHER" id="PTHR33317">
    <property type="entry name" value="POLYNUCLEOTIDYL TRANSFERASE, RIBONUCLEASE H-LIKE SUPERFAMILY PROTEIN"/>
    <property type="match status" value="1"/>
</dbReference>
<evidence type="ECO:0000313" key="8">
    <source>
        <dbReference type="Proteomes" id="UP000182544"/>
    </source>
</evidence>
<keyword evidence="1 5" id="KW-0963">Cytoplasm</keyword>
<evidence type="ECO:0000256" key="2">
    <source>
        <dbReference type="ARBA" id="ARBA00022517"/>
    </source>
</evidence>
<dbReference type="InterPro" id="IPR037027">
    <property type="entry name" value="YqgF/RNaseH-like_dom_sf"/>
</dbReference>
<dbReference type="Proteomes" id="UP000182544">
    <property type="component" value="Unassembled WGS sequence"/>
</dbReference>
<dbReference type="NCBIfam" id="TIGR00250">
    <property type="entry name" value="RNAse_H_YqgF"/>
    <property type="match status" value="1"/>
</dbReference>
<accession>A0A1K2INQ1</accession>
<dbReference type="EMBL" id="FPKV01000003">
    <property type="protein sequence ID" value="SFZ93999.1"/>
    <property type="molecule type" value="Genomic_DNA"/>
</dbReference>
<protein>
    <recommendedName>
        <fullName evidence="5">Putative pre-16S rRNA nuclease</fullName>
        <ecNumber evidence="5">3.1.-.-</ecNumber>
    </recommendedName>
</protein>
<dbReference type="EC" id="3.1.-.-" evidence="5"/>
<evidence type="ECO:0000259" key="6">
    <source>
        <dbReference type="SMART" id="SM00732"/>
    </source>
</evidence>
<dbReference type="GO" id="GO:0016788">
    <property type="term" value="F:hydrolase activity, acting on ester bonds"/>
    <property type="evidence" value="ECO:0007669"/>
    <property type="project" value="UniProtKB-UniRule"/>
</dbReference>
<gene>
    <name evidence="7" type="ORF">SAMN05428642_103499</name>
</gene>
<dbReference type="PANTHER" id="PTHR33317:SF4">
    <property type="entry name" value="POLYNUCLEOTIDYL TRANSFERASE, RIBONUCLEASE H-LIKE SUPERFAMILY PROTEIN"/>
    <property type="match status" value="1"/>
</dbReference>
<comment type="function">
    <text evidence="5">Could be a nuclease involved in processing of the 5'-end of pre-16S rRNA.</text>
</comment>
<evidence type="ECO:0000256" key="1">
    <source>
        <dbReference type="ARBA" id="ARBA00022490"/>
    </source>
</evidence>
<dbReference type="InterPro" id="IPR012337">
    <property type="entry name" value="RNaseH-like_sf"/>
</dbReference>
<evidence type="ECO:0000313" key="7">
    <source>
        <dbReference type="EMBL" id="SFZ93999.1"/>
    </source>
</evidence>
<dbReference type="GO" id="GO:0004518">
    <property type="term" value="F:nuclease activity"/>
    <property type="evidence" value="ECO:0007669"/>
    <property type="project" value="UniProtKB-KW"/>
</dbReference>
<evidence type="ECO:0000256" key="4">
    <source>
        <dbReference type="ARBA" id="ARBA00022801"/>
    </source>
</evidence>